<protein>
    <submittedName>
        <fullName evidence="2">Uncharacterized protein</fullName>
    </submittedName>
</protein>
<reference evidence="2 3" key="1">
    <citation type="submission" date="2019-05" db="EMBL/GenBank/DDBJ databases">
        <title>Mikania micrantha, genome provides insights into the molecular mechanism of rapid growth.</title>
        <authorList>
            <person name="Liu B."/>
        </authorList>
    </citation>
    <scope>NUCLEOTIDE SEQUENCE [LARGE SCALE GENOMIC DNA]</scope>
    <source>
        <strain evidence="2">NLD-2019</strain>
        <tissue evidence="2">Leaf</tissue>
    </source>
</reference>
<dbReference type="EMBL" id="SZYD01000017">
    <property type="protein sequence ID" value="KAD3066952.1"/>
    <property type="molecule type" value="Genomic_DNA"/>
</dbReference>
<accession>A0A5N6LZM3</accession>
<gene>
    <name evidence="2" type="ORF">E3N88_34832</name>
</gene>
<dbReference type="PANTHER" id="PTHR33223:SF9">
    <property type="entry name" value="RETROTRANSPOSON GAG DOMAIN-CONTAINING PROTEIN"/>
    <property type="match status" value="1"/>
</dbReference>
<sequence>METNPIPPHLKEAYLCKGFGSTLTRATLKWLLNVPPYSITSFAHFINLFNNQFSCSRTFESDRSEGGGRDNSGGDDNEMTTMTKMLDRR</sequence>
<feature type="region of interest" description="Disordered" evidence="1">
    <location>
        <begin position="59"/>
        <end position="89"/>
    </location>
</feature>
<evidence type="ECO:0000313" key="2">
    <source>
        <dbReference type="EMBL" id="KAD3066952.1"/>
    </source>
</evidence>
<feature type="compositionally biased region" description="Basic and acidic residues" evidence="1">
    <location>
        <begin position="59"/>
        <end position="68"/>
    </location>
</feature>
<dbReference type="OrthoDB" id="1752047at2759"/>
<evidence type="ECO:0000256" key="1">
    <source>
        <dbReference type="SAM" id="MobiDB-lite"/>
    </source>
</evidence>
<name>A0A5N6LZM3_9ASTR</name>
<organism evidence="2 3">
    <name type="scientific">Mikania micrantha</name>
    <name type="common">bitter vine</name>
    <dbReference type="NCBI Taxonomy" id="192012"/>
    <lineage>
        <taxon>Eukaryota</taxon>
        <taxon>Viridiplantae</taxon>
        <taxon>Streptophyta</taxon>
        <taxon>Embryophyta</taxon>
        <taxon>Tracheophyta</taxon>
        <taxon>Spermatophyta</taxon>
        <taxon>Magnoliopsida</taxon>
        <taxon>eudicotyledons</taxon>
        <taxon>Gunneridae</taxon>
        <taxon>Pentapetalae</taxon>
        <taxon>asterids</taxon>
        <taxon>campanulids</taxon>
        <taxon>Asterales</taxon>
        <taxon>Asteraceae</taxon>
        <taxon>Asteroideae</taxon>
        <taxon>Heliantheae alliance</taxon>
        <taxon>Eupatorieae</taxon>
        <taxon>Mikania</taxon>
    </lineage>
</organism>
<dbReference type="AlphaFoldDB" id="A0A5N6LZM3"/>
<comment type="caution">
    <text evidence="2">The sequence shown here is derived from an EMBL/GenBank/DDBJ whole genome shotgun (WGS) entry which is preliminary data.</text>
</comment>
<keyword evidence="3" id="KW-1185">Reference proteome</keyword>
<dbReference type="PANTHER" id="PTHR33223">
    <property type="entry name" value="CCHC-TYPE DOMAIN-CONTAINING PROTEIN"/>
    <property type="match status" value="1"/>
</dbReference>
<dbReference type="Proteomes" id="UP000326396">
    <property type="component" value="Linkage Group LG7"/>
</dbReference>
<evidence type="ECO:0000313" key="3">
    <source>
        <dbReference type="Proteomes" id="UP000326396"/>
    </source>
</evidence>
<proteinExistence type="predicted"/>